<evidence type="ECO:0000256" key="7">
    <source>
        <dbReference type="ARBA" id="ARBA00022723"/>
    </source>
</evidence>
<keyword evidence="8 11" id="KW-0460">Magnesium</keyword>
<dbReference type="Gene3D" id="3.40.980.10">
    <property type="entry name" value="MoaB/Mog-like domain"/>
    <property type="match status" value="1"/>
</dbReference>
<evidence type="ECO:0000256" key="1">
    <source>
        <dbReference type="ARBA" id="ARBA00001946"/>
    </source>
</evidence>
<dbReference type="Gene3D" id="2.40.340.10">
    <property type="entry name" value="MoeA, C-terminal, domain IV"/>
    <property type="match status" value="1"/>
</dbReference>
<name>A0A317PQE2_9HYPH</name>
<dbReference type="InterPro" id="IPR038987">
    <property type="entry name" value="MoeA-like"/>
</dbReference>
<accession>A0A317PQE2</accession>
<dbReference type="InterPro" id="IPR005110">
    <property type="entry name" value="MoeA_linker/N"/>
</dbReference>
<keyword evidence="7 11" id="KW-0479">Metal-binding</keyword>
<evidence type="ECO:0000256" key="10">
    <source>
        <dbReference type="ARBA" id="ARBA00047317"/>
    </source>
</evidence>
<evidence type="ECO:0000256" key="9">
    <source>
        <dbReference type="ARBA" id="ARBA00023150"/>
    </source>
</evidence>
<dbReference type="InterPro" id="IPR005111">
    <property type="entry name" value="MoeA_C_domain_IV"/>
</dbReference>
<dbReference type="GO" id="GO:0046872">
    <property type="term" value="F:metal ion binding"/>
    <property type="evidence" value="ECO:0007669"/>
    <property type="project" value="UniProtKB-UniRule"/>
</dbReference>
<organism evidence="13 14">
    <name type="scientific">Hoeflea marina</name>
    <dbReference type="NCBI Taxonomy" id="274592"/>
    <lineage>
        <taxon>Bacteria</taxon>
        <taxon>Pseudomonadati</taxon>
        <taxon>Pseudomonadota</taxon>
        <taxon>Alphaproteobacteria</taxon>
        <taxon>Hyphomicrobiales</taxon>
        <taxon>Rhizobiaceae</taxon>
        <taxon>Hoeflea</taxon>
    </lineage>
</organism>
<dbReference type="SUPFAM" id="SSF53218">
    <property type="entry name" value="Molybdenum cofactor biosynthesis proteins"/>
    <property type="match status" value="1"/>
</dbReference>
<sequence length="405" mass="42325">MALMPVEQAFERIVGDAEPLTRTEPVTLADALGRVLARDLLALRTQPPFAASAMDGYALRAEDAARAGAELDVTGESAAGHGFDGRVGPGEAVRIFTGAPMPEGADSILIQENAEIVRPGRIRITAPVEAAAYVRPDGMDFSFGDAGLPAGRVLDPTAITLAAGMNHPMLSVLARPRVAILATGDELRLPGQSLAAGQIIASNTFGVAAMARRAGAEIIDLGIAADRMDALDSAIDSAISQGADILVTIGGASVGDHDLVQKALVGHGMNLDFWRIAMRPGKPLMSGSLGPMRVLGLPGNPASSMVCGLLFLEPLVARLAGLPAPARLKSAFVGRELSANDQRQDYLRARLDTDPESGRLTATPFDQQDSSLMRLFADADCLLIRPPHAPAARIGETCSVLVLRP</sequence>
<dbReference type="Pfam" id="PF03453">
    <property type="entry name" value="MoeA_N"/>
    <property type="match status" value="1"/>
</dbReference>
<dbReference type="OrthoDB" id="9804758at2"/>
<dbReference type="GO" id="GO:0005829">
    <property type="term" value="C:cytosol"/>
    <property type="evidence" value="ECO:0007669"/>
    <property type="project" value="TreeGrafter"/>
</dbReference>
<evidence type="ECO:0000256" key="11">
    <source>
        <dbReference type="RuleBase" id="RU365090"/>
    </source>
</evidence>
<evidence type="ECO:0000313" key="13">
    <source>
        <dbReference type="EMBL" id="PWW03701.1"/>
    </source>
</evidence>
<gene>
    <name evidence="13" type="ORF">DFR52_101387</name>
</gene>
<reference evidence="13 14" key="1">
    <citation type="submission" date="2018-05" db="EMBL/GenBank/DDBJ databases">
        <title>Genomic Encyclopedia of Type Strains, Phase IV (KMG-IV): sequencing the most valuable type-strain genomes for metagenomic binning, comparative biology and taxonomic classification.</title>
        <authorList>
            <person name="Goeker M."/>
        </authorList>
    </citation>
    <scope>NUCLEOTIDE SEQUENCE [LARGE SCALE GENOMIC DNA]</scope>
    <source>
        <strain evidence="13 14">DSM 16791</strain>
    </source>
</reference>
<dbReference type="InterPro" id="IPR036135">
    <property type="entry name" value="MoeA_linker/N_sf"/>
</dbReference>
<comment type="pathway">
    <text evidence="3 11">Cofactor biosynthesis; molybdopterin biosynthesis.</text>
</comment>
<protein>
    <recommendedName>
        <fullName evidence="11">Molybdopterin molybdenumtransferase</fullName>
        <ecNumber evidence="11">2.10.1.1</ecNumber>
    </recommendedName>
</protein>
<comment type="function">
    <text evidence="2 11">Catalyzes the insertion of molybdate into adenylated molybdopterin with the concomitant release of AMP.</text>
</comment>
<dbReference type="EMBL" id="QGTR01000001">
    <property type="protein sequence ID" value="PWW03701.1"/>
    <property type="molecule type" value="Genomic_DNA"/>
</dbReference>
<keyword evidence="14" id="KW-1185">Reference proteome</keyword>
<comment type="catalytic activity">
    <reaction evidence="10">
        <text>adenylyl-molybdopterin + molybdate = Mo-molybdopterin + AMP + H(+)</text>
        <dbReference type="Rhea" id="RHEA:35047"/>
        <dbReference type="ChEBI" id="CHEBI:15378"/>
        <dbReference type="ChEBI" id="CHEBI:36264"/>
        <dbReference type="ChEBI" id="CHEBI:62727"/>
        <dbReference type="ChEBI" id="CHEBI:71302"/>
        <dbReference type="ChEBI" id="CHEBI:456215"/>
        <dbReference type="EC" id="2.10.1.1"/>
    </reaction>
</comment>
<dbReference type="Gene3D" id="3.90.105.10">
    <property type="entry name" value="Molybdopterin biosynthesis moea protein, domain 2"/>
    <property type="match status" value="1"/>
</dbReference>
<dbReference type="PANTHER" id="PTHR10192">
    <property type="entry name" value="MOLYBDOPTERIN BIOSYNTHESIS PROTEIN"/>
    <property type="match status" value="1"/>
</dbReference>
<evidence type="ECO:0000256" key="2">
    <source>
        <dbReference type="ARBA" id="ARBA00002901"/>
    </source>
</evidence>
<evidence type="ECO:0000256" key="4">
    <source>
        <dbReference type="ARBA" id="ARBA00010763"/>
    </source>
</evidence>
<dbReference type="SUPFAM" id="SSF63882">
    <property type="entry name" value="MoeA N-terminal region -like"/>
    <property type="match status" value="1"/>
</dbReference>
<comment type="cofactor">
    <cofactor evidence="1 11">
        <name>Mg(2+)</name>
        <dbReference type="ChEBI" id="CHEBI:18420"/>
    </cofactor>
</comment>
<dbReference type="RefSeq" id="WP_110030224.1">
    <property type="nucleotide sequence ID" value="NZ_QGTR01000001.1"/>
</dbReference>
<dbReference type="NCBIfam" id="NF045515">
    <property type="entry name" value="Glp_gephyrin"/>
    <property type="match status" value="1"/>
</dbReference>
<dbReference type="FunFam" id="3.40.980.10:FF:000004">
    <property type="entry name" value="Molybdopterin molybdenumtransferase"/>
    <property type="match status" value="1"/>
</dbReference>
<evidence type="ECO:0000259" key="12">
    <source>
        <dbReference type="SMART" id="SM00852"/>
    </source>
</evidence>
<dbReference type="AlphaFoldDB" id="A0A317PQE2"/>
<evidence type="ECO:0000256" key="6">
    <source>
        <dbReference type="ARBA" id="ARBA00022679"/>
    </source>
</evidence>
<proteinExistence type="inferred from homology"/>
<evidence type="ECO:0000256" key="5">
    <source>
        <dbReference type="ARBA" id="ARBA00022505"/>
    </source>
</evidence>
<comment type="caution">
    <text evidence="13">The sequence shown here is derived from an EMBL/GenBank/DDBJ whole genome shotgun (WGS) entry which is preliminary data.</text>
</comment>
<feature type="domain" description="MoaB/Mog" evidence="12">
    <location>
        <begin position="179"/>
        <end position="318"/>
    </location>
</feature>
<dbReference type="InterPro" id="IPR036425">
    <property type="entry name" value="MoaB/Mog-like_dom_sf"/>
</dbReference>
<dbReference type="EC" id="2.10.1.1" evidence="11"/>
<dbReference type="SMART" id="SM00852">
    <property type="entry name" value="MoCF_biosynth"/>
    <property type="match status" value="1"/>
</dbReference>
<dbReference type="UniPathway" id="UPA00344"/>
<evidence type="ECO:0000256" key="3">
    <source>
        <dbReference type="ARBA" id="ARBA00005046"/>
    </source>
</evidence>
<dbReference type="PANTHER" id="PTHR10192:SF5">
    <property type="entry name" value="GEPHYRIN"/>
    <property type="match status" value="1"/>
</dbReference>
<dbReference type="GO" id="GO:0006777">
    <property type="term" value="P:Mo-molybdopterin cofactor biosynthetic process"/>
    <property type="evidence" value="ECO:0007669"/>
    <property type="project" value="UniProtKB-UniRule"/>
</dbReference>
<dbReference type="InterPro" id="IPR001453">
    <property type="entry name" value="MoaB/Mog_dom"/>
</dbReference>
<dbReference type="Proteomes" id="UP000246352">
    <property type="component" value="Unassembled WGS sequence"/>
</dbReference>
<dbReference type="Pfam" id="PF03454">
    <property type="entry name" value="MoeA_C"/>
    <property type="match status" value="1"/>
</dbReference>
<dbReference type="SUPFAM" id="SSF63867">
    <property type="entry name" value="MoeA C-terminal domain-like"/>
    <property type="match status" value="1"/>
</dbReference>
<dbReference type="Gene3D" id="2.170.190.11">
    <property type="entry name" value="Molybdopterin biosynthesis moea protein, domain 3"/>
    <property type="match status" value="1"/>
</dbReference>
<comment type="similarity">
    <text evidence="4 11">Belongs to the MoeA family.</text>
</comment>
<dbReference type="CDD" id="cd00887">
    <property type="entry name" value="MoeA"/>
    <property type="match status" value="1"/>
</dbReference>
<keyword evidence="9 11" id="KW-0501">Molybdenum cofactor biosynthesis</keyword>
<dbReference type="InterPro" id="IPR036688">
    <property type="entry name" value="MoeA_C_domain_IV_sf"/>
</dbReference>
<evidence type="ECO:0000313" key="14">
    <source>
        <dbReference type="Proteomes" id="UP000246352"/>
    </source>
</evidence>
<dbReference type="Pfam" id="PF00994">
    <property type="entry name" value="MoCF_biosynth"/>
    <property type="match status" value="1"/>
</dbReference>
<evidence type="ECO:0000256" key="8">
    <source>
        <dbReference type="ARBA" id="ARBA00022842"/>
    </source>
</evidence>
<keyword evidence="6 11" id="KW-0808">Transferase</keyword>
<dbReference type="GO" id="GO:0061599">
    <property type="term" value="F:molybdopterin molybdotransferase activity"/>
    <property type="evidence" value="ECO:0007669"/>
    <property type="project" value="UniProtKB-UniRule"/>
</dbReference>
<keyword evidence="5 11" id="KW-0500">Molybdenum</keyword>